<dbReference type="EMBL" id="JBEDNZ010000001">
    <property type="protein sequence ID" value="KAL0852399.1"/>
    <property type="molecule type" value="Genomic_DNA"/>
</dbReference>
<feature type="domain" description="BTB" evidence="9">
    <location>
        <begin position="47"/>
        <end position="112"/>
    </location>
</feature>
<dbReference type="InterPro" id="IPR000210">
    <property type="entry name" value="BTB/POZ_dom"/>
</dbReference>
<keyword evidence="2" id="KW-0805">Transcription regulation</keyword>
<comment type="subcellular location">
    <subcellularLocation>
        <location evidence="1 7">Nucleus</location>
    </subcellularLocation>
</comment>
<evidence type="ECO:0000313" key="12">
    <source>
        <dbReference type="Proteomes" id="UP001549921"/>
    </source>
</evidence>
<feature type="compositionally biased region" description="Pro residues" evidence="8">
    <location>
        <begin position="173"/>
        <end position="200"/>
    </location>
</feature>
<dbReference type="GO" id="GO:0046660">
    <property type="term" value="P:female sex differentiation"/>
    <property type="evidence" value="ECO:0007669"/>
    <property type="project" value="UniProtKB-ARBA"/>
</dbReference>
<evidence type="ECO:0000256" key="4">
    <source>
        <dbReference type="ARBA" id="ARBA00023163"/>
    </source>
</evidence>
<protein>
    <recommendedName>
        <fullName evidence="13">Protein bric-a-brac 1-like</fullName>
    </recommendedName>
</protein>
<feature type="DNA-binding region" description="H-T-H motif" evidence="7">
    <location>
        <begin position="296"/>
        <end position="316"/>
    </location>
</feature>
<dbReference type="PANTHER" id="PTHR23110:SF109">
    <property type="entry name" value="FI07618P-RELATED"/>
    <property type="match status" value="1"/>
</dbReference>
<dbReference type="Pfam" id="PF05225">
    <property type="entry name" value="HTH_psq"/>
    <property type="match status" value="1"/>
</dbReference>
<dbReference type="SUPFAM" id="SSF54695">
    <property type="entry name" value="POZ domain"/>
    <property type="match status" value="1"/>
</dbReference>
<dbReference type="PANTHER" id="PTHR23110">
    <property type="entry name" value="BTB DOMAIN TRANSCRIPTION FACTOR"/>
    <property type="match status" value="1"/>
</dbReference>
<feature type="compositionally biased region" description="Basic and acidic residues" evidence="8">
    <location>
        <begin position="147"/>
        <end position="169"/>
    </location>
</feature>
<dbReference type="GO" id="GO:0003680">
    <property type="term" value="F:minor groove of adenine-thymine-rich DNA binding"/>
    <property type="evidence" value="ECO:0007669"/>
    <property type="project" value="UniProtKB-ARBA"/>
</dbReference>
<comment type="caution">
    <text evidence="11">The sequence shown here is derived from an EMBL/GenBank/DDBJ whole genome shotgun (WGS) entry which is preliminary data.</text>
</comment>
<feature type="compositionally biased region" description="Basic residues" evidence="8">
    <location>
        <begin position="336"/>
        <end position="366"/>
    </location>
</feature>
<evidence type="ECO:0000259" key="10">
    <source>
        <dbReference type="PROSITE" id="PS50960"/>
    </source>
</evidence>
<evidence type="ECO:0000259" key="9">
    <source>
        <dbReference type="PROSITE" id="PS50097"/>
    </source>
</evidence>
<dbReference type="Gene3D" id="3.30.710.10">
    <property type="entry name" value="Potassium Channel Kv1.1, Chain A"/>
    <property type="match status" value="1"/>
</dbReference>
<evidence type="ECO:0000256" key="6">
    <source>
        <dbReference type="ARBA" id="ARBA00058541"/>
    </source>
</evidence>
<evidence type="ECO:0000256" key="7">
    <source>
        <dbReference type="PROSITE-ProRule" id="PRU00320"/>
    </source>
</evidence>
<dbReference type="InterPro" id="IPR009057">
    <property type="entry name" value="Homeodomain-like_sf"/>
</dbReference>
<dbReference type="InterPro" id="IPR011333">
    <property type="entry name" value="SKP1/BTB/POZ_sf"/>
</dbReference>
<reference evidence="11 12" key="1">
    <citation type="submission" date="2024-06" db="EMBL/GenBank/DDBJ databases">
        <title>A chromosome-level genome assembly of beet webworm, Loxostege sticticalis.</title>
        <authorList>
            <person name="Zhang Y."/>
        </authorList>
    </citation>
    <scope>NUCLEOTIDE SEQUENCE [LARGE SCALE GENOMIC DNA]</scope>
    <source>
        <strain evidence="11">AQ028</strain>
        <tissue evidence="11">Male pupae</tissue>
    </source>
</reference>
<dbReference type="SMART" id="SM00225">
    <property type="entry name" value="BTB"/>
    <property type="match status" value="1"/>
</dbReference>
<dbReference type="InterPro" id="IPR051095">
    <property type="entry name" value="Dros_DevTransReg"/>
</dbReference>
<dbReference type="PROSITE" id="PS50960">
    <property type="entry name" value="HTH_PSQ"/>
    <property type="match status" value="1"/>
</dbReference>
<dbReference type="CDD" id="cd18315">
    <property type="entry name" value="BTB_POZ_BAB-like"/>
    <property type="match status" value="1"/>
</dbReference>
<feature type="domain" description="HTH psq-type" evidence="10">
    <location>
        <begin position="268"/>
        <end position="320"/>
    </location>
</feature>
<feature type="region of interest" description="Disordered" evidence="8">
    <location>
        <begin position="324"/>
        <end position="393"/>
    </location>
</feature>
<evidence type="ECO:0000256" key="3">
    <source>
        <dbReference type="ARBA" id="ARBA00023125"/>
    </source>
</evidence>
<dbReference type="Proteomes" id="UP001549921">
    <property type="component" value="Unassembled WGS sequence"/>
</dbReference>
<dbReference type="AlphaFoldDB" id="A0ABD0TSQ8"/>
<dbReference type="SUPFAM" id="SSF46689">
    <property type="entry name" value="Homeodomain-like"/>
    <property type="match status" value="1"/>
</dbReference>
<feature type="region of interest" description="Disordered" evidence="8">
    <location>
        <begin position="420"/>
        <end position="440"/>
    </location>
</feature>
<dbReference type="InterPro" id="IPR007889">
    <property type="entry name" value="HTH_Psq"/>
</dbReference>
<keyword evidence="5 7" id="KW-0539">Nucleus</keyword>
<evidence type="ECO:0000256" key="2">
    <source>
        <dbReference type="ARBA" id="ARBA00023015"/>
    </source>
</evidence>
<feature type="compositionally biased region" description="Pro residues" evidence="8">
    <location>
        <begin position="431"/>
        <end position="440"/>
    </location>
</feature>
<keyword evidence="3 7" id="KW-0238">DNA-binding</keyword>
<evidence type="ECO:0000313" key="11">
    <source>
        <dbReference type="EMBL" id="KAL0852399.1"/>
    </source>
</evidence>
<dbReference type="GO" id="GO:0005634">
    <property type="term" value="C:nucleus"/>
    <property type="evidence" value="ECO:0007669"/>
    <property type="project" value="UniProtKB-SubCell"/>
</dbReference>
<sequence length="440" mass="48728">MPAEEEPAAMESRDADGSPQQFCLRWNNYQSNLANCFDQLLQSESFVDVTLACEGQSLKAHKVVLSACSPYFQSLFMDNPCRHPIIIMRDIKYCDLKAVVDFMYRGEINVSQDQISALLKVAETLKIRGLTDVSGEQAVLRPGGVERGAKRPQSREPESPAKARRRSGERSPGPSPRRSPSTPSAPPPAELPPDAAPAPPLHADDVDIRPGIAEMIREEERAKLLENSHAWLGASTSSIAADSYQYQLQSMWQKCWNTNQSLVHNLRFRERGPLKSWRPETMAEAIFSVLKEGLSLSQAARKYDIPYPTFVLYANRVHNMLGPSADGGAGWDKRPQRVRQRGLRQRARGRRVAQRCRRRRRRRRRAWPAPPDVQHGGRGAAPARPPAAPRPAAAAAAVPAAALAALRRPRVAALLAAAARARPRAAQARRPVPPLRLPPP</sequence>
<dbReference type="GO" id="GO:0007478">
    <property type="term" value="P:leg disc morphogenesis"/>
    <property type="evidence" value="ECO:0007669"/>
    <property type="project" value="UniProtKB-ARBA"/>
</dbReference>
<feature type="region of interest" description="Disordered" evidence="8">
    <location>
        <begin position="138"/>
        <end position="205"/>
    </location>
</feature>
<dbReference type="GO" id="GO:0010468">
    <property type="term" value="P:regulation of gene expression"/>
    <property type="evidence" value="ECO:0007669"/>
    <property type="project" value="UniProtKB-ARBA"/>
</dbReference>
<comment type="function">
    <text evidence="6">Probably acts as a transcriptional regulator. Required for the specification of the tarsal segment. Also involved in antenna development.</text>
</comment>
<keyword evidence="4" id="KW-0804">Transcription</keyword>
<dbReference type="FunFam" id="3.30.710.10:FF:000120">
    <property type="entry name" value="Bric a brac 2, isoform B"/>
    <property type="match status" value="1"/>
</dbReference>
<evidence type="ECO:0000256" key="1">
    <source>
        <dbReference type="ARBA" id="ARBA00004123"/>
    </source>
</evidence>
<dbReference type="Pfam" id="PF00651">
    <property type="entry name" value="BTB"/>
    <property type="match status" value="1"/>
</dbReference>
<accession>A0ABD0TSQ8</accession>
<organism evidence="11 12">
    <name type="scientific">Loxostege sticticalis</name>
    <name type="common">Beet webworm moth</name>
    <dbReference type="NCBI Taxonomy" id="481309"/>
    <lineage>
        <taxon>Eukaryota</taxon>
        <taxon>Metazoa</taxon>
        <taxon>Ecdysozoa</taxon>
        <taxon>Arthropoda</taxon>
        <taxon>Hexapoda</taxon>
        <taxon>Insecta</taxon>
        <taxon>Pterygota</taxon>
        <taxon>Neoptera</taxon>
        <taxon>Endopterygota</taxon>
        <taxon>Lepidoptera</taxon>
        <taxon>Glossata</taxon>
        <taxon>Ditrysia</taxon>
        <taxon>Pyraloidea</taxon>
        <taxon>Crambidae</taxon>
        <taxon>Pyraustinae</taxon>
        <taxon>Loxostege</taxon>
    </lineage>
</organism>
<dbReference type="GO" id="GO:0051252">
    <property type="term" value="P:regulation of RNA metabolic process"/>
    <property type="evidence" value="ECO:0007669"/>
    <property type="project" value="UniProtKB-ARBA"/>
</dbReference>
<evidence type="ECO:0000256" key="8">
    <source>
        <dbReference type="SAM" id="MobiDB-lite"/>
    </source>
</evidence>
<dbReference type="PROSITE" id="PS50097">
    <property type="entry name" value="BTB"/>
    <property type="match status" value="1"/>
</dbReference>
<evidence type="ECO:0000256" key="5">
    <source>
        <dbReference type="ARBA" id="ARBA00023242"/>
    </source>
</evidence>
<dbReference type="GO" id="GO:0007455">
    <property type="term" value="P:eye-antennal disc morphogenesis"/>
    <property type="evidence" value="ECO:0007669"/>
    <property type="project" value="UniProtKB-ARBA"/>
</dbReference>
<feature type="compositionally biased region" description="Low complexity" evidence="8">
    <location>
        <begin position="420"/>
        <end position="430"/>
    </location>
</feature>
<proteinExistence type="predicted"/>
<gene>
    <name evidence="11" type="ORF">ABMA28_000591</name>
</gene>
<name>A0ABD0TSQ8_LOXSC</name>
<evidence type="ECO:0008006" key="13">
    <source>
        <dbReference type="Google" id="ProtNLM"/>
    </source>
</evidence>